<dbReference type="InterPro" id="IPR006665">
    <property type="entry name" value="OmpA-like"/>
</dbReference>
<proteinExistence type="predicted"/>
<dbReference type="PANTHER" id="PTHR30329:SF21">
    <property type="entry name" value="LIPOPROTEIN YIAD-RELATED"/>
    <property type="match status" value="1"/>
</dbReference>
<feature type="domain" description="OmpA-like" evidence="7">
    <location>
        <begin position="116"/>
        <end position="231"/>
    </location>
</feature>
<dbReference type="InterPro" id="IPR028087">
    <property type="entry name" value="Tad_N"/>
</dbReference>
<dbReference type="Pfam" id="PF00691">
    <property type="entry name" value="OmpA"/>
    <property type="match status" value="1"/>
</dbReference>
<feature type="transmembrane region" description="Helical" evidence="6">
    <location>
        <begin position="21"/>
        <end position="42"/>
    </location>
</feature>
<dbReference type="InterPro" id="IPR006664">
    <property type="entry name" value="OMP_bac"/>
</dbReference>
<accession>A0A3A6TJA6</accession>
<evidence type="ECO:0000256" key="1">
    <source>
        <dbReference type="ARBA" id="ARBA00004442"/>
    </source>
</evidence>
<dbReference type="AlphaFoldDB" id="A0A3A6TJA6"/>
<dbReference type="InterPro" id="IPR036737">
    <property type="entry name" value="OmpA-like_sf"/>
</dbReference>
<evidence type="ECO:0000256" key="5">
    <source>
        <dbReference type="SAM" id="MobiDB-lite"/>
    </source>
</evidence>
<keyword evidence="2 4" id="KW-0472">Membrane</keyword>
<dbReference type="InterPro" id="IPR050330">
    <property type="entry name" value="Bact_OuterMem_StrucFunc"/>
</dbReference>
<dbReference type="SUPFAM" id="SSF103088">
    <property type="entry name" value="OmpA-like"/>
    <property type="match status" value="1"/>
</dbReference>
<dbReference type="PROSITE" id="PS51123">
    <property type="entry name" value="OMPA_2"/>
    <property type="match status" value="1"/>
</dbReference>
<evidence type="ECO:0000256" key="4">
    <source>
        <dbReference type="PROSITE-ProRule" id="PRU00473"/>
    </source>
</evidence>
<dbReference type="PRINTS" id="PR01021">
    <property type="entry name" value="OMPADOMAIN"/>
</dbReference>
<dbReference type="PANTHER" id="PTHR30329">
    <property type="entry name" value="STATOR ELEMENT OF FLAGELLAR MOTOR COMPLEX"/>
    <property type="match status" value="1"/>
</dbReference>
<gene>
    <name evidence="8" type="ORF">D5R81_19105</name>
</gene>
<name>A0A3A6TJA6_9GAMM</name>
<dbReference type="GO" id="GO:0009279">
    <property type="term" value="C:cell outer membrane"/>
    <property type="evidence" value="ECO:0007669"/>
    <property type="project" value="UniProtKB-SubCell"/>
</dbReference>
<organism evidence="8 9">
    <name type="scientific">Parashewanella spongiae</name>
    <dbReference type="NCBI Taxonomy" id="342950"/>
    <lineage>
        <taxon>Bacteria</taxon>
        <taxon>Pseudomonadati</taxon>
        <taxon>Pseudomonadota</taxon>
        <taxon>Gammaproteobacteria</taxon>
        <taxon>Alteromonadales</taxon>
        <taxon>Shewanellaceae</taxon>
        <taxon>Parashewanella</taxon>
    </lineage>
</organism>
<evidence type="ECO:0000256" key="6">
    <source>
        <dbReference type="SAM" id="Phobius"/>
    </source>
</evidence>
<dbReference type="Gene3D" id="3.30.1330.60">
    <property type="entry name" value="OmpA-like domain"/>
    <property type="match status" value="1"/>
</dbReference>
<keyword evidence="6" id="KW-0812">Transmembrane</keyword>
<protein>
    <recommendedName>
        <fullName evidence="7">OmpA-like domain-containing protein</fullName>
    </recommendedName>
</protein>
<evidence type="ECO:0000313" key="8">
    <source>
        <dbReference type="EMBL" id="RJY04868.1"/>
    </source>
</evidence>
<sequence length="231" mass="25389">MECRDNHILPNSTRVLKLQTGYASVLFLAVFAAIALAVFSLYDTGIVASERIRMQNTADNVAYSTTNMVTRDMNIIAITNRAMVANQVAIGQIVALDVEREPRLVIDYVETRPIDIKQSNKSLPLSLTFKNGSSEISEINVITLDKVADVIKNNTETKYIVTGHTDSIGSNELNEQLSIERADAIKNYLVDKHDIAPDLILSKGVGAVSPKKNNGTMLGRSANRRAEVTRL</sequence>
<evidence type="ECO:0000259" key="7">
    <source>
        <dbReference type="PROSITE" id="PS51123"/>
    </source>
</evidence>
<keyword evidence="6" id="KW-1133">Transmembrane helix</keyword>
<dbReference type="OrthoDB" id="5493674at2"/>
<dbReference type="CDD" id="cd07185">
    <property type="entry name" value="OmpA_C-like"/>
    <property type="match status" value="1"/>
</dbReference>
<evidence type="ECO:0000313" key="9">
    <source>
        <dbReference type="Proteomes" id="UP000273022"/>
    </source>
</evidence>
<comment type="subcellular location">
    <subcellularLocation>
        <location evidence="1">Cell outer membrane</location>
    </subcellularLocation>
</comment>
<keyword evidence="9" id="KW-1185">Reference proteome</keyword>
<evidence type="ECO:0000256" key="3">
    <source>
        <dbReference type="ARBA" id="ARBA00023237"/>
    </source>
</evidence>
<dbReference type="Proteomes" id="UP000273022">
    <property type="component" value="Unassembled WGS sequence"/>
</dbReference>
<evidence type="ECO:0000256" key="2">
    <source>
        <dbReference type="ARBA" id="ARBA00023136"/>
    </source>
</evidence>
<dbReference type="RefSeq" id="WP_121855172.1">
    <property type="nucleotide sequence ID" value="NZ_CP037952.1"/>
</dbReference>
<dbReference type="Pfam" id="PF13400">
    <property type="entry name" value="Tad"/>
    <property type="match status" value="1"/>
</dbReference>
<comment type="caution">
    <text evidence="8">The sequence shown here is derived from an EMBL/GenBank/DDBJ whole genome shotgun (WGS) entry which is preliminary data.</text>
</comment>
<keyword evidence="3" id="KW-0998">Cell outer membrane</keyword>
<feature type="region of interest" description="Disordered" evidence="5">
    <location>
        <begin position="212"/>
        <end position="231"/>
    </location>
</feature>
<reference evidence="8 9" key="1">
    <citation type="submission" date="2018-09" db="EMBL/GenBank/DDBJ databases">
        <title>Phylogeny of the Shewanellaceae, and recommendation for two new genera, Pseudoshewanella and Parashewanella.</title>
        <authorList>
            <person name="Wang G."/>
        </authorList>
    </citation>
    <scope>NUCLEOTIDE SEQUENCE [LARGE SCALE GENOMIC DNA]</scope>
    <source>
        <strain evidence="8 9">KCTC 22492</strain>
    </source>
</reference>
<dbReference type="EMBL" id="QYYH01000209">
    <property type="protein sequence ID" value="RJY04868.1"/>
    <property type="molecule type" value="Genomic_DNA"/>
</dbReference>